<proteinExistence type="inferred from homology"/>
<evidence type="ECO:0000256" key="3">
    <source>
        <dbReference type="SAM" id="SignalP"/>
    </source>
</evidence>
<name>A0A5E4NR45_9HEMI</name>
<feature type="domain" description="RlpA-like protein double-psi beta-barrel" evidence="4">
    <location>
        <begin position="54"/>
        <end position="143"/>
    </location>
</feature>
<dbReference type="Gene3D" id="2.40.40.10">
    <property type="entry name" value="RlpA-like domain"/>
    <property type="match status" value="1"/>
</dbReference>
<dbReference type="Proteomes" id="UP000325440">
    <property type="component" value="Unassembled WGS sequence"/>
</dbReference>
<dbReference type="InterPro" id="IPR036908">
    <property type="entry name" value="RlpA-like_sf"/>
</dbReference>
<evidence type="ECO:0000259" key="4">
    <source>
        <dbReference type="Pfam" id="PF03330"/>
    </source>
</evidence>
<dbReference type="InterPro" id="IPR012997">
    <property type="entry name" value="RplA"/>
</dbReference>
<dbReference type="AlphaFoldDB" id="A0A5E4NR45"/>
<dbReference type="GO" id="GO:0071555">
    <property type="term" value="P:cell wall organization"/>
    <property type="evidence" value="ECO:0007669"/>
    <property type="project" value="UniProtKB-KW"/>
</dbReference>
<dbReference type="InterPro" id="IPR034718">
    <property type="entry name" value="RlpA"/>
</dbReference>
<dbReference type="InterPro" id="IPR009009">
    <property type="entry name" value="RlpA-like_DPBB"/>
</dbReference>
<feature type="signal peptide" evidence="3">
    <location>
        <begin position="1"/>
        <end position="20"/>
    </location>
</feature>
<dbReference type="EMBL" id="CABPRJ010002470">
    <property type="protein sequence ID" value="VVC46327.1"/>
    <property type="molecule type" value="Genomic_DNA"/>
</dbReference>
<keyword evidence="2" id="KW-0961">Cell wall biogenesis/degradation</keyword>
<dbReference type="CDD" id="cd22268">
    <property type="entry name" value="DPBB_RlpA-like"/>
    <property type="match status" value="1"/>
</dbReference>
<evidence type="ECO:0000256" key="1">
    <source>
        <dbReference type="ARBA" id="ARBA00023239"/>
    </source>
</evidence>
<dbReference type="SUPFAM" id="SSF50685">
    <property type="entry name" value="Barwin-like endoglucanases"/>
    <property type="match status" value="1"/>
</dbReference>
<keyword evidence="1" id="KW-0456">Lyase</keyword>
<keyword evidence="6" id="KW-1185">Reference proteome</keyword>
<evidence type="ECO:0000313" key="5">
    <source>
        <dbReference type="EMBL" id="VVC46327.1"/>
    </source>
</evidence>
<sequence length="223" mass="25857">MIKKLVFLCLMFSLISDCSFHNKHYRNPGYYKIGNSYTINGITYHPKSYSEYEEVGVASWYGTEEHGKPTANGEIFDRHLITAAHKTLPLPCFVFVTNIKNGKKLIVRVNDRGPFFEDRIIDLSEEAARILGFYEDGLTRVKIQYLREKSEQLVKKNPHYKNQYERAIQARHPKKITAESKGYIAFFQDIDAAKSTASKLRNQGVKNVRLLFKNSQYYIKVCL</sequence>
<keyword evidence="3" id="KW-0732">Signal</keyword>
<dbReference type="OrthoDB" id="7769384at2759"/>
<dbReference type="GO" id="GO:0016829">
    <property type="term" value="F:lyase activity"/>
    <property type="evidence" value="ECO:0007669"/>
    <property type="project" value="UniProtKB-KW"/>
</dbReference>
<organism evidence="5 6">
    <name type="scientific">Cinara cedri</name>
    <dbReference type="NCBI Taxonomy" id="506608"/>
    <lineage>
        <taxon>Eukaryota</taxon>
        <taxon>Metazoa</taxon>
        <taxon>Ecdysozoa</taxon>
        <taxon>Arthropoda</taxon>
        <taxon>Hexapoda</taxon>
        <taxon>Insecta</taxon>
        <taxon>Pterygota</taxon>
        <taxon>Neoptera</taxon>
        <taxon>Paraneoptera</taxon>
        <taxon>Hemiptera</taxon>
        <taxon>Sternorrhyncha</taxon>
        <taxon>Aphidomorpha</taxon>
        <taxon>Aphidoidea</taxon>
        <taxon>Aphididae</taxon>
        <taxon>Lachninae</taxon>
        <taxon>Cinara</taxon>
    </lineage>
</organism>
<gene>
    <name evidence="5" type="ORF">CINCED_3A000459</name>
</gene>
<dbReference type="PANTHER" id="PTHR34183:SF1">
    <property type="entry name" value="ENDOLYTIC PEPTIDOGLYCAN TRANSGLYCOSYLASE RLPA"/>
    <property type="match status" value="1"/>
</dbReference>
<evidence type="ECO:0000256" key="2">
    <source>
        <dbReference type="ARBA" id="ARBA00023316"/>
    </source>
</evidence>
<evidence type="ECO:0000313" key="6">
    <source>
        <dbReference type="Proteomes" id="UP000325440"/>
    </source>
</evidence>
<dbReference type="HAMAP" id="MF_02071">
    <property type="entry name" value="RlpA"/>
    <property type="match status" value="1"/>
</dbReference>
<reference evidence="5 6" key="1">
    <citation type="submission" date="2019-08" db="EMBL/GenBank/DDBJ databases">
        <authorList>
            <person name="Alioto T."/>
            <person name="Alioto T."/>
            <person name="Gomez Garrido J."/>
        </authorList>
    </citation>
    <scope>NUCLEOTIDE SEQUENCE [LARGE SCALE GENOMIC DNA]</scope>
</reference>
<protein>
    <submittedName>
        <fullName evidence="5">RlpA-like protein, double-psi beta-barrel domain,Endolytic peptidoglycan transglycosylase RlpA,Rare</fullName>
    </submittedName>
</protein>
<feature type="chain" id="PRO_5022848437" evidence="3">
    <location>
        <begin position="21"/>
        <end position="223"/>
    </location>
</feature>
<accession>A0A5E4NR45</accession>
<dbReference type="PANTHER" id="PTHR34183">
    <property type="entry name" value="ENDOLYTIC PEPTIDOGLYCAN TRANSGLYCOSYLASE RLPA"/>
    <property type="match status" value="1"/>
</dbReference>
<dbReference type="NCBIfam" id="TIGR00413">
    <property type="entry name" value="rlpA"/>
    <property type="match status" value="1"/>
</dbReference>
<dbReference type="Pfam" id="PF03330">
    <property type="entry name" value="DPBB_1"/>
    <property type="match status" value="1"/>
</dbReference>